<dbReference type="Pfam" id="PF00096">
    <property type="entry name" value="zf-C2H2"/>
    <property type="match status" value="3"/>
</dbReference>
<evidence type="ECO:0000256" key="6">
    <source>
        <dbReference type="SAM" id="MobiDB-lite"/>
    </source>
</evidence>
<feature type="compositionally biased region" description="Low complexity" evidence="6">
    <location>
        <begin position="167"/>
        <end position="180"/>
    </location>
</feature>
<feature type="compositionally biased region" description="Acidic residues" evidence="6">
    <location>
        <begin position="329"/>
        <end position="351"/>
    </location>
</feature>
<evidence type="ECO:0000256" key="1">
    <source>
        <dbReference type="ARBA" id="ARBA00022723"/>
    </source>
</evidence>
<dbReference type="InterPro" id="IPR036236">
    <property type="entry name" value="Znf_C2H2_sf"/>
</dbReference>
<reference evidence="8 9" key="1">
    <citation type="submission" date="2024-08" db="EMBL/GenBank/DDBJ databases">
        <authorList>
            <person name="Cucini C."/>
            <person name="Frati F."/>
        </authorList>
    </citation>
    <scope>NUCLEOTIDE SEQUENCE [LARGE SCALE GENOMIC DNA]</scope>
</reference>
<evidence type="ECO:0000313" key="8">
    <source>
        <dbReference type="EMBL" id="CAL8075844.1"/>
    </source>
</evidence>
<dbReference type="PROSITE" id="PS00028">
    <property type="entry name" value="ZINC_FINGER_C2H2_1"/>
    <property type="match status" value="3"/>
</dbReference>
<accession>A0ABP1PWM2</accession>
<comment type="caution">
    <text evidence="8">The sequence shown here is derived from an EMBL/GenBank/DDBJ whole genome shotgun (WGS) entry which is preliminary data.</text>
</comment>
<evidence type="ECO:0000256" key="5">
    <source>
        <dbReference type="PROSITE-ProRule" id="PRU00042"/>
    </source>
</evidence>
<dbReference type="PANTHER" id="PTHR24408:SF58">
    <property type="entry name" value="TRANSCRIPTION FACTOR (TFIIIA), PUTATIVE (AFU_ORTHOLOGUE AFUA_1G05150)-RELATED"/>
    <property type="match status" value="1"/>
</dbReference>
<gene>
    <name evidence="8" type="ORF">ODALV1_LOCUS3296</name>
</gene>
<feature type="compositionally biased region" description="Polar residues" evidence="6">
    <location>
        <begin position="191"/>
        <end position="205"/>
    </location>
</feature>
<dbReference type="EMBL" id="CAXLJM020000009">
    <property type="protein sequence ID" value="CAL8075844.1"/>
    <property type="molecule type" value="Genomic_DNA"/>
</dbReference>
<feature type="domain" description="C2H2-type" evidence="7">
    <location>
        <begin position="48"/>
        <end position="75"/>
    </location>
</feature>
<proteinExistence type="predicted"/>
<dbReference type="SUPFAM" id="SSF57667">
    <property type="entry name" value="beta-beta-alpha zinc fingers"/>
    <property type="match status" value="2"/>
</dbReference>
<feature type="compositionally biased region" description="Low complexity" evidence="6">
    <location>
        <begin position="254"/>
        <end position="271"/>
    </location>
</feature>
<keyword evidence="1" id="KW-0479">Metal-binding</keyword>
<protein>
    <recommendedName>
        <fullName evidence="7">C2H2-type domain-containing protein</fullName>
    </recommendedName>
</protein>
<sequence>MATNKGQFNSGFLNVIQCPQPNCNRIVCGKNALANHILAAHKQEQKKFECEKCHKCFLRRSNLTQHLNIHVEPKPFKCHKCGRGFSLNCNMKRHLLTHEGTKNRANYQCNFCPKKYNDKSNLRRHVRTAHDDVDYSLPKHQRRSGRVSMVLVDEDGQKTGGGGSGTSGVVTDAASSASVDSDTEGGEGNASLASMTGSLGSSTPTTVLPEVVEDIKDMGEARILSIRTNSTSSQREIEVVVGDDDDDDDEEESSGGPSSSELHSHSGSSESQVADGASVAAASISGEIVGGIDSSKSEPGRNAVDGEHDDDEHRGHDGLPLEPEVMMDAIDDDEKIQQDDGDSEDEQEEYVDDLDEDEIFVSDEPQQSQEERCESTEAENVMEGNNWGWAQKNSEKRKWAWTFDRLYK</sequence>
<evidence type="ECO:0000256" key="2">
    <source>
        <dbReference type="ARBA" id="ARBA00022737"/>
    </source>
</evidence>
<dbReference type="SMART" id="SM00355">
    <property type="entry name" value="ZnF_C2H2"/>
    <property type="match status" value="4"/>
</dbReference>
<evidence type="ECO:0000256" key="3">
    <source>
        <dbReference type="ARBA" id="ARBA00022771"/>
    </source>
</evidence>
<dbReference type="Gene3D" id="3.30.160.60">
    <property type="entry name" value="Classic Zinc Finger"/>
    <property type="match status" value="3"/>
</dbReference>
<evidence type="ECO:0000256" key="4">
    <source>
        <dbReference type="ARBA" id="ARBA00022833"/>
    </source>
</evidence>
<evidence type="ECO:0000259" key="7">
    <source>
        <dbReference type="PROSITE" id="PS50157"/>
    </source>
</evidence>
<feature type="compositionally biased region" description="Acidic residues" evidence="6">
    <location>
        <begin position="241"/>
        <end position="253"/>
    </location>
</feature>
<feature type="region of interest" description="Disordered" evidence="6">
    <location>
        <begin position="154"/>
        <end position="205"/>
    </location>
</feature>
<keyword evidence="3 5" id="KW-0863">Zinc-finger</keyword>
<feature type="domain" description="C2H2-type" evidence="7">
    <location>
        <begin position="107"/>
        <end position="130"/>
    </location>
</feature>
<dbReference type="PANTHER" id="PTHR24408">
    <property type="entry name" value="ZINC FINGER PROTEIN"/>
    <property type="match status" value="1"/>
</dbReference>
<keyword evidence="2" id="KW-0677">Repeat</keyword>
<dbReference type="PROSITE" id="PS50157">
    <property type="entry name" value="ZINC_FINGER_C2H2_2"/>
    <property type="match status" value="3"/>
</dbReference>
<keyword evidence="4" id="KW-0862">Zinc</keyword>
<name>A0ABP1PWM2_9HEXA</name>
<keyword evidence="9" id="KW-1185">Reference proteome</keyword>
<feature type="region of interest" description="Disordered" evidence="6">
    <location>
        <begin position="226"/>
        <end position="351"/>
    </location>
</feature>
<dbReference type="InterPro" id="IPR013087">
    <property type="entry name" value="Znf_C2H2_type"/>
</dbReference>
<feature type="domain" description="C2H2-type" evidence="7">
    <location>
        <begin position="76"/>
        <end position="103"/>
    </location>
</feature>
<evidence type="ECO:0000313" key="9">
    <source>
        <dbReference type="Proteomes" id="UP001642540"/>
    </source>
</evidence>
<dbReference type="Proteomes" id="UP001642540">
    <property type="component" value="Unassembled WGS sequence"/>
</dbReference>
<organism evidence="8 9">
    <name type="scientific">Orchesella dallaii</name>
    <dbReference type="NCBI Taxonomy" id="48710"/>
    <lineage>
        <taxon>Eukaryota</taxon>
        <taxon>Metazoa</taxon>
        <taxon>Ecdysozoa</taxon>
        <taxon>Arthropoda</taxon>
        <taxon>Hexapoda</taxon>
        <taxon>Collembola</taxon>
        <taxon>Entomobryomorpha</taxon>
        <taxon>Entomobryoidea</taxon>
        <taxon>Orchesellidae</taxon>
        <taxon>Orchesellinae</taxon>
        <taxon>Orchesella</taxon>
    </lineage>
</organism>